<organism evidence="1 2">
    <name type="scientific">Methylobacterium aquaticum</name>
    <dbReference type="NCBI Taxonomy" id="270351"/>
    <lineage>
        <taxon>Bacteria</taxon>
        <taxon>Pseudomonadati</taxon>
        <taxon>Pseudomonadota</taxon>
        <taxon>Alphaproteobacteria</taxon>
        <taxon>Hyphomicrobiales</taxon>
        <taxon>Methylobacteriaceae</taxon>
        <taxon>Methylobacterium</taxon>
    </lineage>
</organism>
<reference evidence="2" key="2">
    <citation type="submission" date="2015-01" db="EMBL/GenBank/DDBJ databases">
        <title>Complete genome sequence of Methylobacterium aquaticum strain 22A.</title>
        <authorList>
            <person name="Tani A."/>
            <person name="Ogura Y."/>
            <person name="Hayashi T."/>
        </authorList>
    </citation>
    <scope>NUCLEOTIDE SEQUENCE [LARGE SCALE GENOMIC DNA]</scope>
    <source>
        <strain evidence="2">MA-22A</strain>
    </source>
</reference>
<reference evidence="1 2" key="1">
    <citation type="journal article" date="2015" name="Genome Announc.">
        <title>Complete Genome Sequence of Methylobacterium aquaticum Strain 22A, Isolated from Racomitrium japonicum Moss.</title>
        <authorList>
            <person name="Tani A."/>
            <person name="Ogura Y."/>
            <person name="Hayashi T."/>
            <person name="Kimbara K."/>
        </authorList>
    </citation>
    <scope>NUCLEOTIDE SEQUENCE [LARGE SCALE GENOMIC DNA]</scope>
    <source>
        <strain evidence="1 2">MA-22A</strain>
    </source>
</reference>
<dbReference type="Proteomes" id="UP000061432">
    <property type="component" value="Chromosome"/>
</dbReference>
<dbReference type="RefSeq" id="WP_060845391.1">
    <property type="nucleotide sequence ID" value="NZ_AP014704.1"/>
</dbReference>
<sequence>MIPTLDLLPAAESRAPAPAAAPAADLLAHVLRDLALSYEAECPGGFARFRQGLTVEMLAVIARFSGPATSDEAALALARQVHETLLDVEEDVWALHTSAH</sequence>
<proteinExistence type="predicted"/>
<dbReference type="OrthoDB" id="7995570at2"/>
<name>A0A0C6EUW0_9HYPH</name>
<evidence type="ECO:0000313" key="2">
    <source>
        <dbReference type="Proteomes" id="UP000061432"/>
    </source>
</evidence>
<gene>
    <name evidence="1" type="ORF">Maq22A_c01300</name>
</gene>
<dbReference type="KEGG" id="maqu:Maq22A_c01300"/>
<evidence type="ECO:0000313" key="1">
    <source>
        <dbReference type="EMBL" id="BAQ43761.1"/>
    </source>
</evidence>
<accession>A0A0C6EUW0</accession>
<protein>
    <submittedName>
        <fullName evidence="1">Uncharacterized protein</fullName>
    </submittedName>
</protein>
<dbReference type="PATRIC" id="fig|270351.10.peg.261"/>
<dbReference type="AlphaFoldDB" id="A0A0C6EUW0"/>
<dbReference type="EMBL" id="AP014704">
    <property type="protein sequence ID" value="BAQ43761.1"/>
    <property type="molecule type" value="Genomic_DNA"/>
</dbReference>